<evidence type="ECO:0000313" key="3">
    <source>
        <dbReference type="EMBL" id="OQV21720.1"/>
    </source>
</evidence>
<evidence type="ECO:0000313" key="4">
    <source>
        <dbReference type="Proteomes" id="UP000192578"/>
    </source>
</evidence>
<reference evidence="4" key="1">
    <citation type="submission" date="2017-01" db="EMBL/GenBank/DDBJ databases">
        <title>Comparative genomics of anhydrobiosis in the tardigrade Hypsibius dujardini.</title>
        <authorList>
            <person name="Yoshida Y."/>
            <person name="Koutsovoulos G."/>
            <person name="Laetsch D."/>
            <person name="Stevens L."/>
            <person name="Kumar S."/>
            <person name="Horikawa D."/>
            <person name="Ishino K."/>
            <person name="Komine S."/>
            <person name="Tomita M."/>
            <person name="Blaxter M."/>
            <person name="Arakawa K."/>
        </authorList>
    </citation>
    <scope>NUCLEOTIDE SEQUENCE [LARGE SCALE GENOMIC DNA]</scope>
    <source>
        <strain evidence="4">Z151</strain>
    </source>
</reference>
<sequence length="1106" mass="123597">MTQSNKIVHPVPGMGSRRESYSFGNISDSWAKAGTNGRRLKNALEVLERDPKRALQETERLIKKHGSSPPFSACKALSSWHHDPQSIKVQRVCYDLVASIPVTAELDEMTILCVIHFYQHQAMDYAALHNFLQKLVPVFKGNADILDLIWLTYFRHHNAKEMQKAVMELSKVDVPNSDRHFIFGVMGLVMQGLDSMDTAKRRILLTVAYRTLDKRFPPARCRSNEAVLKLWLLIETGDIDGCLPLLEGFKRGSSYTEETACDGHDALVMEVCRLLAAAGRLDEAESNLLEMIKNGNLVGDFVDVLADILAQRFLASVSEEPSAGKASSKVTAVLEMLDASLPPHSINVSVMARLQFFRRLSSLRIHENAAVVDVIQTGLLASITEYFEIAGDRPSFYSDVEGYLLLLAASGKKELLNRLSVSDAMATLTISNDQQRQFSTVSQVIRHQNMAILRFALRNVSGIDAPSSGDLPSKVNELLALRRYVTDADGLGKLQSPDMVKLGDVYAALAVFTLFDEFQKNQNWTTLLNAVILLESTMTKDKPFCNPSLRILLTHLYLRCGAVAPAYDHFTKMDIKSLQVNHLSFLVTSALLVSGMPETSMLLLDNMVRFYNGALFELFDAQLQCVSRDRDNYYRIVELELLKRDQKFCISTVYANYARLWSLPARNIVTDWEARSWTSDTDRFLGQNPSTSFRTFSDRNVVPSWDTVFDEQQGSREAQLHTQELSWLSVLKSQMELYAESFSLAMSYARYNPFDSASFSDQMRDVLPSHRTDLITRGGEESLKISCDAFFNTCKDAGESLAIGWRTNQQEDVSHLTSTSFPHSLPFYLTMGCHALLLRIAQLAQLVDRVLSSAIKDAGGIPSSTVPEVVTPTSVDDKNCASQENGTAKKPFGIMLSSLEISLKLQQMIHDVFANFDGGSDSAGVYRYRDMIIKISLLAQVFRSALWIIQCVRDSLITLSANNDKRKDSKSAEVSKKCVEFRRLMEEWYLGFALFLEDLQNPVHALAEKLHVEAEKLSDPTFACTFFGDGTLGSYAQFPLCADEPSPEVVETKVVIRTKQAICDGWRTSLTELSGLFNESGRLLAEFSTDARSKIKTKGGKPGPVL</sequence>
<comment type="caution">
    <text evidence="3">The sequence shown here is derived from an EMBL/GenBank/DDBJ whole genome shotgun (WGS) entry which is preliminary data.</text>
</comment>
<accession>A0A1W0X2V1</accession>
<name>A0A1W0X2V1_HYPEX</name>
<organism evidence="3 4">
    <name type="scientific">Hypsibius exemplaris</name>
    <name type="common">Freshwater tardigrade</name>
    <dbReference type="NCBI Taxonomy" id="2072580"/>
    <lineage>
        <taxon>Eukaryota</taxon>
        <taxon>Metazoa</taxon>
        <taxon>Ecdysozoa</taxon>
        <taxon>Tardigrada</taxon>
        <taxon>Eutardigrada</taxon>
        <taxon>Parachela</taxon>
        <taxon>Hypsibioidea</taxon>
        <taxon>Hypsibiidae</taxon>
        <taxon>Hypsibius</taxon>
    </lineage>
</organism>
<comment type="similarity">
    <text evidence="1">Belongs to the MDM20/NAA25 family.</text>
</comment>
<evidence type="ECO:0000256" key="1">
    <source>
        <dbReference type="ARBA" id="ARBA00006298"/>
    </source>
</evidence>
<dbReference type="Pfam" id="PF09797">
    <property type="entry name" value="NatB_MDM20"/>
    <property type="match status" value="1"/>
</dbReference>
<gene>
    <name evidence="3" type="ORF">BV898_04299</name>
</gene>
<protein>
    <submittedName>
        <fullName evidence="3">Uncharacterized protein</fullName>
    </submittedName>
</protein>
<evidence type="ECO:0000256" key="2">
    <source>
        <dbReference type="ARBA" id="ARBA00022803"/>
    </source>
</evidence>
<proteinExistence type="inferred from homology"/>
<keyword evidence="2" id="KW-0802">TPR repeat</keyword>
<dbReference type="AlphaFoldDB" id="A0A1W0X2V1"/>
<dbReference type="OrthoDB" id="1874341at2759"/>
<keyword evidence="4" id="KW-1185">Reference proteome</keyword>
<dbReference type="PANTHER" id="PTHR22767:SF3">
    <property type="entry name" value="N-ALPHA-ACETYLTRANSFERASE 25, NATB AUXILIARY SUBUNIT"/>
    <property type="match status" value="1"/>
</dbReference>
<dbReference type="InterPro" id="IPR019183">
    <property type="entry name" value="NAA25_NatB_aux_su"/>
</dbReference>
<dbReference type="GO" id="GO:0031416">
    <property type="term" value="C:NatB complex"/>
    <property type="evidence" value="ECO:0007669"/>
    <property type="project" value="TreeGrafter"/>
</dbReference>
<dbReference type="Proteomes" id="UP000192578">
    <property type="component" value="Unassembled WGS sequence"/>
</dbReference>
<dbReference type="EMBL" id="MTYJ01000021">
    <property type="protein sequence ID" value="OQV21720.1"/>
    <property type="molecule type" value="Genomic_DNA"/>
</dbReference>
<dbReference type="PANTHER" id="PTHR22767">
    <property type="entry name" value="N-TERMINAL ACETYLTRANSFERASE-RELATED"/>
    <property type="match status" value="1"/>
</dbReference>